<dbReference type="Proteomes" id="UP000320421">
    <property type="component" value="Chromosome"/>
</dbReference>
<organism evidence="3 4">
    <name type="scientific">Gimesia chilikensis</name>
    <dbReference type="NCBI Taxonomy" id="2605989"/>
    <lineage>
        <taxon>Bacteria</taxon>
        <taxon>Pseudomonadati</taxon>
        <taxon>Planctomycetota</taxon>
        <taxon>Planctomycetia</taxon>
        <taxon>Planctomycetales</taxon>
        <taxon>Planctomycetaceae</taxon>
        <taxon>Gimesia</taxon>
    </lineage>
</organism>
<gene>
    <name evidence="3" type="ORF">HG66A1_37730</name>
</gene>
<evidence type="ECO:0000313" key="3">
    <source>
        <dbReference type="EMBL" id="QDT21968.1"/>
    </source>
</evidence>
<dbReference type="PANTHER" id="PTHR33055">
    <property type="entry name" value="TRANSPOSASE FOR INSERTION SEQUENCE ELEMENT IS1111A"/>
    <property type="match status" value="1"/>
</dbReference>
<dbReference type="GO" id="GO:0004803">
    <property type="term" value="F:transposase activity"/>
    <property type="evidence" value="ECO:0007669"/>
    <property type="project" value="InterPro"/>
</dbReference>
<dbReference type="AlphaFoldDB" id="A0A517PRF9"/>
<protein>
    <submittedName>
        <fullName evidence="3">Transposase IS116/IS110/IS902 family protein</fullName>
    </submittedName>
</protein>
<proteinExistence type="predicted"/>
<accession>A0A517PRF9</accession>
<dbReference type="GO" id="GO:0006313">
    <property type="term" value="P:DNA transposition"/>
    <property type="evidence" value="ECO:0007669"/>
    <property type="project" value="InterPro"/>
</dbReference>
<evidence type="ECO:0000313" key="4">
    <source>
        <dbReference type="Proteomes" id="UP000320421"/>
    </source>
</evidence>
<dbReference type="PANTHER" id="PTHR33055:SF13">
    <property type="entry name" value="TRANSPOSASE"/>
    <property type="match status" value="1"/>
</dbReference>
<dbReference type="Pfam" id="PF02371">
    <property type="entry name" value="Transposase_20"/>
    <property type="match status" value="1"/>
</dbReference>
<feature type="domain" description="Transposase IS116/IS110/IS902 C-terminal" evidence="2">
    <location>
        <begin position="212"/>
        <end position="296"/>
    </location>
</feature>
<dbReference type="InterPro" id="IPR003346">
    <property type="entry name" value="Transposase_20"/>
</dbReference>
<dbReference type="EMBL" id="CP036266">
    <property type="protein sequence ID" value="QDT21968.1"/>
    <property type="molecule type" value="Genomic_DNA"/>
</dbReference>
<dbReference type="InterPro" id="IPR002525">
    <property type="entry name" value="Transp_IS110-like_N"/>
</dbReference>
<evidence type="ECO:0000259" key="2">
    <source>
        <dbReference type="Pfam" id="PF02371"/>
    </source>
</evidence>
<name>A0A517PRF9_9PLAN</name>
<dbReference type="InterPro" id="IPR047650">
    <property type="entry name" value="Transpos_IS110"/>
</dbReference>
<keyword evidence="4" id="KW-1185">Reference proteome</keyword>
<feature type="domain" description="Transposase IS110-like N-terminal" evidence="1">
    <location>
        <begin position="4"/>
        <end position="150"/>
    </location>
</feature>
<reference evidence="3 4" key="1">
    <citation type="submission" date="2019-02" db="EMBL/GenBank/DDBJ databases">
        <title>Deep-cultivation of Planctomycetes and their phenomic and genomic characterization uncovers novel biology.</title>
        <authorList>
            <person name="Wiegand S."/>
            <person name="Jogler M."/>
            <person name="Boedeker C."/>
            <person name="Pinto D."/>
            <person name="Vollmers J."/>
            <person name="Rivas-Marin E."/>
            <person name="Kohn T."/>
            <person name="Peeters S.H."/>
            <person name="Heuer A."/>
            <person name="Rast P."/>
            <person name="Oberbeckmann S."/>
            <person name="Bunk B."/>
            <person name="Jeske O."/>
            <person name="Meyerdierks A."/>
            <person name="Storesund J.E."/>
            <person name="Kallscheuer N."/>
            <person name="Luecker S."/>
            <person name="Lage O.M."/>
            <person name="Pohl T."/>
            <person name="Merkel B.J."/>
            <person name="Hornburger P."/>
            <person name="Mueller R.-W."/>
            <person name="Bruemmer F."/>
            <person name="Labrenz M."/>
            <person name="Spormann A.M."/>
            <person name="Op den Camp H."/>
            <person name="Overmann J."/>
            <person name="Amann R."/>
            <person name="Jetten M.S.M."/>
            <person name="Mascher T."/>
            <person name="Medema M.H."/>
            <person name="Devos D.P."/>
            <person name="Kaster A.-K."/>
            <person name="Ovreas L."/>
            <person name="Rohde M."/>
            <person name="Galperin M.Y."/>
            <person name="Jogler C."/>
        </authorList>
    </citation>
    <scope>NUCLEOTIDE SEQUENCE [LARGE SCALE GENOMIC DNA]</scope>
    <source>
        <strain evidence="3 4">HG66A1</strain>
    </source>
</reference>
<dbReference type="NCBIfam" id="NF033542">
    <property type="entry name" value="transpos_IS110"/>
    <property type="match status" value="1"/>
</dbReference>
<evidence type="ECO:0000259" key="1">
    <source>
        <dbReference type="Pfam" id="PF01548"/>
    </source>
</evidence>
<dbReference type="GO" id="GO:0003677">
    <property type="term" value="F:DNA binding"/>
    <property type="evidence" value="ECO:0007669"/>
    <property type="project" value="InterPro"/>
</dbReference>
<dbReference type="RefSeq" id="WP_232106873.1">
    <property type="nucleotide sequence ID" value="NZ_CP036266.1"/>
</dbReference>
<sequence length="420" mass="48185">MRYIGLDVHKHFIEVCITDRKGKILERGKVNCQRDVLLEFATKKLRKHDRVALEATTNTWAVVDLIRPHVKQVVVGNPMKTRAIAEAKIKTDKVDAEVLAHLLRCDYLPSVWQPDEPTQTRRALLTHRNGLMSRRGRHMNRVQSMLARLMIKPPCKYLWSKTGVAWLETLELSPVDRLMLDSQLRQITQVNQELEIVDQRLVEIARNDSSVRLLMTLPGVSHVVAVGLLAAIGDIERFCDGNHAASYLGLVPSTRQSGNKCYHGRITKMGNPHCRWLLTQACQHVSRHPGPLGAFYRRLVKRKPRQVAIMALARKLVTIAWQMLKQNEPYRYAKPMLMAKKFTDLDRKYRQEQRRTPSAARAKAGDGLTAVYDEIGFTDSLSLNQVPDGERRMLIEKDVMMFVEELYRPVKKDKSNQSDK</sequence>
<dbReference type="Pfam" id="PF01548">
    <property type="entry name" value="DEDD_Tnp_IS110"/>
    <property type="match status" value="1"/>
</dbReference>